<dbReference type="GO" id="GO:0004181">
    <property type="term" value="F:metallocarboxypeptidase activity"/>
    <property type="evidence" value="ECO:0007669"/>
    <property type="project" value="InterPro"/>
</dbReference>
<dbReference type="SMART" id="SM00631">
    <property type="entry name" value="Zn_pept"/>
    <property type="match status" value="1"/>
</dbReference>
<dbReference type="InterPro" id="IPR000834">
    <property type="entry name" value="Peptidase_M14"/>
</dbReference>
<evidence type="ECO:0000313" key="13">
    <source>
        <dbReference type="Proteomes" id="UP000823561"/>
    </source>
</evidence>
<gene>
    <name evidence="12" type="ORF">AALO_G00292920</name>
</gene>
<keyword evidence="5" id="KW-0479">Metal-binding</keyword>
<dbReference type="GO" id="GO:0008270">
    <property type="term" value="F:zinc ion binding"/>
    <property type="evidence" value="ECO:0007669"/>
    <property type="project" value="InterPro"/>
</dbReference>
<dbReference type="PROSITE" id="PS00132">
    <property type="entry name" value="CARBOXYPEPT_ZN_1"/>
    <property type="match status" value="1"/>
</dbReference>
<evidence type="ECO:0000256" key="1">
    <source>
        <dbReference type="ARBA" id="ARBA00001947"/>
    </source>
</evidence>
<keyword evidence="7" id="KW-0862">Zinc</keyword>
<feature type="signal peptide" evidence="10">
    <location>
        <begin position="1"/>
        <end position="26"/>
    </location>
</feature>
<evidence type="ECO:0000256" key="8">
    <source>
        <dbReference type="ARBA" id="ARBA00023049"/>
    </source>
</evidence>
<evidence type="ECO:0000256" key="2">
    <source>
        <dbReference type="ARBA" id="ARBA00005988"/>
    </source>
</evidence>
<evidence type="ECO:0000256" key="4">
    <source>
        <dbReference type="ARBA" id="ARBA00022670"/>
    </source>
</evidence>
<evidence type="ECO:0000313" key="12">
    <source>
        <dbReference type="EMBL" id="KAG5262163.1"/>
    </source>
</evidence>
<keyword evidence="10" id="KW-0732">Signal</keyword>
<dbReference type="GO" id="GO:0005615">
    <property type="term" value="C:extracellular space"/>
    <property type="evidence" value="ECO:0007669"/>
    <property type="project" value="TreeGrafter"/>
</dbReference>
<dbReference type="Proteomes" id="UP000823561">
    <property type="component" value="Chromosome 23"/>
</dbReference>
<dbReference type="PANTHER" id="PTHR11705">
    <property type="entry name" value="PROTEASE FAMILY M14 CARBOXYPEPTIDASE A,B"/>
    <property type="match status" value="1"/>
</dbReference>
<dbReference type="SUPFAM" id="SSF53187">
    <property type="entry name" value="Zn-dependent exopeptidases"/>
    <property type="match status" value="1"/>
</dbReference>
<evidence type="ECO:0000259" key="11">
    <source>
        <dbReference type="PROSITE" id="PS52035"/>
    </source>
</evidence>
<comment type="cofactor">
    <cofactor evidence="1">
        <name>Zn(2+)</name>
        <dbReference type="ChEBI" id="CHEBI:29105"/>
    </cofactor>
</comment>
<evidence type="ECO:0000256" key="5">
    <source>
        <dbReference type="ARBA" id="ARBA00022723"/>
    </source>
</evidence>
<name>A0AAV6FHK4_9TELE</name>
<keyword evidence="13" id="KW-1185">Reference proteome</keyword>
<feature type="domain" description="Peptidase M14" evidence="11">
    <location>
        <begin position="37"/>
        <end position="334"/>
    </location>
</feature>
<keyword evidence="3" id="KW-0121">Carboxypeptidase</keyword>
<dbReference type="GO" id="GO:0006508">
    <property type="term" value="P:proteolysis"/>
    <property type="evidence" value="ECO:0007669"/>
    <property type="project" value="UniProtKB-KW"/>
</dbReference>
<evidence type="ECO:0000256" key="9">
    <source>
        <dbReference type="PROSITE-ProRule" id="PRU01379"/>
    </source>
</evidence>
<accession>A0AAV6FHK4</accession>
<dbReference type="PRINTS" id="PR00765">
    <property type="entry name" value="CRBOXYPTASEA"/>
</dbReference>
<dbReference type="PANTHER" id="PTHR11705:SF19">
    <property type="entry name" value="CARBOXYPEPTIDASE O"/>
    <property type="match status" value="1"/>
</dbReference>
<keyword evidence="8" id="KW-0482">Metalloprotease</keyword>
<evidence type="ECO:0000256" key="3">
    <source>
        <dbReference type="ARBA" id="ARBA00022645"/>
    </source>
</evidence>
<comment type="caution">
    <text evidence="12">The sequence shown here is derived from an EMBL/GenBank/DDBJ whole genome shotgun (WGS) entry which is preliminary data.</text>
</comment>
<reference evidence="12" key="1">
    <citation type="submission" date="2020-10" db="EMBL/GenBank/DDBJ databases">
        <title>Chromosome-scale genome assembly of the Allis shad, Alosa alosa.</title>
        <authorList>
            <person name="Margot Z."/>
            <person name="Christophe K."/>
            <person name="Cabau C."/>
            <person name="Louis A."/>
            <person name="Berthelot C."/>
            <person name="Parey E."/>
            <person name="Roest Crollius H."/>
            <person name="Montfort J."/>
            <person name="Robinson-Rechavi M."/>
            <person name="Bucao C."/>
            <person name="Bouchez O."/>
            <person name="Gislard M."/>
            <person name="Lluch J."/>
            <person name="Milhes M."/>
            <person name="Lampietro C."/>
            <person name="Lopez Roques C."/>
            <person name="Donnadieu C."/>
            <person name="Braasch I."/>
            <person name="Desvignes T."/>
            <person name="Postlethwait J."/>
            <person name="Bobe J."/>
            <person name="Guiguen Y."/>
        </authorList>
    </citation>
    <scope>NUCLEOTIDE SEQUENCE</scope>
    <source>
        <strain evidence="12">M-15738</strain>
        <tissue evidence="12">Blood</tissue>
    </source>
</reference>
<comment type="similarity">
    <text evidence="2 9">Belongs to the peptidase M14 family.</text>
</comment>
<dbReference type="EMBL" id="JADWDJ010000023">
    <property type="protein sequence ID" value="KAG5262163.1"/>
    <property type="molecule type" value="Genomic_DNA"/>
</dbReference>
<keyword evidence="6" id="KW-0378">Hydrolase</keyword>
<keyword evidence="4" id="KW-0645">Protease</keyword>
<evidence type="ECO:0000256" key="10">
    <source>
        <dbReference type="SAM" id="SignalP"/>
    </source>
</evidence>
<evidence type="ECO:0000256" key="6">
    <source>
        <dbReference type="ARBA" id="ARBA00022801"/>
    </source>
</evidence>
<dbReference type="AlphaFoldDB" id="A0AAV6FHK4"/>
<dbReference type="Gene3D" id="3.40.630.10">
    <property type="entry name" value="Zn peptidases"/>
    <property type="match status" value="1"/>
</dbReference>
<organism evidence="12 13">
    <name type="scientific">Alosa alosa</name>
    <name type="common">allis shad</name>
    <dbReference type="NCBI Taxonomy" id="278164"/>
    <lineage>
        <taxon>Eukaryota</taxon>
        <taxon>Metazoa</taxon>
        <taxon>Chordata</taxon>
        <taxon>Craniata</taxon>
        <taxon>Vertebrata</taxon>
        <taxon>Euteleostomi</taxon>
        <taxon>Actinopterygii</taxon>
        <taxon>Neopterygii</taxon>
        <taxon>Teleostei</taxon>
        <taxon>Clupei</taxon>
        <taxon>Clupeiformes</taxon>
        <taxon>Clupeoidei</taxon>
        <taxon>Clupeidae</taxon>
        <taxon>Alosa</taxon>
    </lineage>
</organism>
<dbReference type="InterPro" id="IPR057246">
    <property type="entry name" value="CARBOXYPEPT_ZN_1"/>
</dbReference>
<feature type="active site" description="Proton donor/acceptor" evidence="9">
    <location>
        <position position="300"/>
    </location>
</feature>
<sequence>MSQSIRGILVLLVLAGLGSLGRVGKCAEHRVNYDYFKYHTMAEITGWMEQLEKEHQGVVTIVPYGQTYENRSITLLKISVGSEKKKAIWMDCGIHSREWISPAFCQYFVKQILDTYQTDEKMKQMLSNMDFYITPVLNMDGYVYTWQNITNRLWRKSRSPGNCGDSCMGTDLNRNFDANWGTVGVSRNCCSEVYNGAKELSETEAQAVTSFVLGKRNEIMCFLTIHSYGQLILLPYGHPNVSAPNIDELMSVGVAAAEAIKNVHGMSYTVGTSPNVLYPNSGSSRDWARLIGIPYTFTFELRDKGEHGFKLPEDQIQPTCEEAYEGARSIITYVHDKTFNIPNAASTLIATIWMVLLTLCLTSAPLL</sequence>
<dbReference type="FunFam" id="3.40.630.10:FF:000001">
    <property type="entry name" value="Carboxypeptidase B"/>
    <property type="match status" value="1"/>
</dbReference>
<proteinExistence type="inferred from homology"/>
<dbReference type="Pfam" id="PF00246">
    <property type="entry name" value="Peptidase_M14"/>
    <property type="match status" value="1"/>
</dbReference>
<feature type="chain" id="PRO_5043775566" description="Peptidase M14 domain-containing protein" evidence="10">
    <location>
        <begin position="27"/>
        <end position="367"/>
    </location>
</feature>
<dbReference type="PROSITE" id="PS52035">
    <property type="entry name" value="PEPTIDASE_M14"/>
    <property type="match status" value="1"/>
</dbReference>
<evidence type="ECO:0000256" key="7">
    <source>
        <dbReference type="ARBA" id="ARBA00022833"/>
    </source>
</evidence>
<protein>
    <recommendedName>
        <fullName evidence="11">Peptidase M14 domain-containing protein</fullName>
    </recommendedName>
</protein>